<reference evidence="5 6" key="1">
    <citation type="submission" date="2022-01" db="EMBL/GenBank/DDBJ databases">
        <title>Whole genome-based taxonomy of the Shewanellaceae.</title>
        <authorList>
            <person name="Martin-Rodriguez A.J."/>
        </authorList>
    </citation>
    <scope>NUCLEOTIDE SEQUENCE [LARGE SCALE GENOMIC DNA]</scope>
    <source>
        <strain evidence="5 6">DSM 17177</strain>
    </source>
</reference>
<protein>
    <submittedName>
        <fullName evidence="5">UpxY family transcription antiterminator</fullName>
    </submittedName>
</protein>
<accession>A0ABT0LF26</accession>
<dbReference type="Pfam" id="PF02357">
    <property type="entry name" value="NusG"/>
    <property type="match status" value="1"/>
</dbReference>
<sequence length="163" mass="18789">MEKQWYVIYTAVNAEEKLYKKVTALGIEAYLPLERSIRQWSDRKKEIVKPIFKSYLFVRQSTDEYHEVKCLPGFLQYVSFGHQVAIIPDTDIRLMKSIVDNFNQIKIADGLVKGDKVKILFGPLGGHIGVLTQDQGKAKVALYVQKLKHSFMLDMKLDNIIKL</sequence>
<dbReference type="InterPro" id="IPR036735">
    <property type="entry name" value="NGN_dom_sf"/>
</dbReference>
<dbReference type="PANTHER" id="PTHR30265">
    <property type="entry name" value="RHO-INTERACTING TRANSCRIPTION TERMINATION FACTOR NUSG"/>
    <property type="match status" value="1"/>
</dbReference>
<feature type="domain" description="NusG-like N-terminal" evidence="4">
    <location>
        <begin position="3"/>
        <end position="95"/>
    </location>
</feature>
<organism evidence="5 6">
    <name type="scientific">Shewanella surugensis</name>
    <dbReference type="NCBI Taxonomy" id="212020"/>
    <lineage>
        <taxon>Bacteria</taxon>
        <taxon>Pseudomonadati</taxon>
        <taxon>Pseudomonadota</taxon>
        <taxon>Gammaproteobacteria</taxon>
        <taxon>Alteromonadales</taxon>
        <taxon>Shewanellaceae</taxon>
        <taxon>Shewanella</taxon>
    </lineage>
</organism>
<dbReference type="CDD" id="cd09895">
    <property type="entry name" value="NGN_SP_UpxY"/>
    <property type="match status" value="1"/>
</dbReference>
<dbReference type="Gene3D" id="3.30.70.940">
    <property type="entry name" value="NusG, N-terminal domain"/>
    <property type="match status" value="1"/>
</dbReference>
<dbReference type="InterPro" id="IPR043425">
    <property type="entry name" value="NusG-like"/>
</dbReference>
<evidence type="ECO:0000313" key="6">
    <source>
        <dbReference type="Proteomes" id="UP001203423"/>
    </source>
</evidence>
<evidence type="ECO:0000256" key="1">
    <source>
        <dbReference type="ARBA" id="ARBA00022814"/>
    </source>
</evidence>
<gene>
    <name evidence="5" type="ORF">L2764_16815</name>
</gene>
<keyword evidence="2" id="KW-0805">Transcription regulation</keyword>
<dbReference type="InterPro" id="IPR006645">
    <property type="entry name" value="NGN-like_dom"/>
</dbReference>
<evidence type="ECO:0000256" key="3">
    <source>
        <dbReference type="ARBA" id="ARBA00023163"/>
    </source>
</evidence>
<dbReference type="PANTHER" id="PTHR30265:SF4">
    <property type="entry name" value="KOW MOTIF FAMILY PROTEIN, EXPRESSED"/>
    <property type="match status" value="1"/>
</dbReference>
<proteinExistence type="predicted"/>
<dbReference type="EMBL" id="JAKIKS010000073">
    <property type="protein sequence ID" value="MCL1126090.1"/>
    <property type="molecule type" value="Genomic_DNA"/>
</dbReference>
<comment type="caution">
    <text evidence="5">The sequence shown here is derived from an EMBL/GenBank/DDBJ whole genome shotgun (WGS) entry which is preliminary data.</text>
</comment>
<keyword evidence="6" id="KW-1185">Reference proteome</keyword>
<name>A0ABT0LF26_9GAMM</name>
<evidence type="ECO:0000313" key="5">
    <source>
        <dbReference type="EMBL" id="MCL1126090.1"/>
    </source>
</evidence>
<dbReference type="SUPFAM" id="SSF82679">
    <property type="entry name" value="N-utilization substance G protein NusG, N-terminal domain"/>
    <property type="match status" value="1"/>
</dbReference>
<dbReference type="RefSeq" id="WP_248941438.1">
    <property type="nucleotide sequence ID" value="NZ_JAKIKS010000073.1"/>
</dbReference>
<dbReference type="Proteomes" id="UP001203423">
    <property type="component" value="Unassembled WGS sequence"/>
</dbReference>
<dbReference type="NCBIfam" id="NF033644">
    <property type="entry name" value="antiterm_UpxY"/>
    <property type="match status" value="1"/>
</dbReference>
<evidence type="ECO:0000256" key="2">
    <source>
        <dbReference type="ARBA" id="ARBA00023015"/>
    </source>
</evidence>
<keyword evidence="3" id="KW-0804">Transcription</keyword>
<keyword evidence="1" id="KW-0889">Transcription antitermination</keyword>
<evidence type="ECO:0000259" key="4">
    <source>
        <dbReference type="Pfam" id="PF02357"/>
    </source>
</evidence>